<dbReference type="InterPro" id="IPR011050">
    <property type="entry name" value="Pectin_lyase_fold/virulence"/>
</dbReference>
<name>A0A2G5K8E7_9RHOB</name>
<evidence type="ECO:0008006" key="3">
    <source>
        <dbReference type="Google" id="ProtNLM"/>
    </source>
</evidence>
<dbReference type="SUPFAM" id="SSF51126">
    <property type="entry name" value="Pectin lyase-like"/>
    <property type="match status" value="1"/>
</dbReference>
<gene>
    <name evidence="1" type="ORF">BFP76_07365</name>
</gene>
<proteinExistence type="predicted"/>
<dbReference type="AlphaFoldDB" id="A0A2G5K8E7"/>
<dbReference type="Proteomes" id="UP000231516">
    <property type="component" value="Unassembled WGS sequence"/>
</dbReference>
<dbReference type="OrthoDB" id="223372at2"/>
<organism evidence="1 2">
    <name type="scientific">Paramylibacter kogurei</name>
    <dbReference type="NCBI Taxonomy" id="1889778"/>
    <lineage>
        <taxon>Bacteria</taxon>
        <taxon>Pseudomonadati</taxon>
        <taxon>Pseudomonadota</taxon>
        <taxon>Alphaproteobacteria</taxon>
        <taxon>Rhodobacterales</taxon>
        <taxon>Paracoccaceae</taxon>
        <taxon>Paramylibacter</taxon>
    </lineage>
</organism>
<dbReference type="EMBL" id="MDGM01000012">
    <property type="protein sequence ID" value="PIB24964.1"/>
    <property type="molecule type" value="Genomic_DNA"/>
</dbReference>
<sequence>MPFGLYKKPTYITFGSSGGGGGFVSSVNAQTGAVLLDTSHIEPSVDRNYVSDAQLAAIGTAGDAAGVFETLVDLRVASDIAIGDVVMTKGYHTAGDAGAARYEIVAANTGVDDGGSFIDLTGVNLQARAIFNGPVTLEQFGAIGDGQTSAVSALIAADAVSDHILLQSGGYLIDANTSISAQMHFIGGWVLVTNAAVLSLPLPQAGLEQIFDLQSGGVVDLVDGDVVHPEWWGGGATSIQRALDQSAVGARVALHGEYPIAGLAISDTHAGKSIVGADTGTQLQLIAGADVAAVSFDTIAGDVNVTLRNLVIDANKTGQGVNDINGIDFNGVSGVVLENIAILNAAQDGMAFLGADNNVTLLGKVEIAHSGRDGIDGTRVGTSQFNADIHCHHNTGRGVVIGAYGQVNAGFIKAENNGGEGVVWTCENPSYIHLLQCQDNGMAGLHYAGDALVIGTAIMPDNGVIATTTTTQCGVSDQGKHLRIRTLANPSREGADIVHNQKTLYFGNSIGAVVQTVNDTATQVNQVASGQTLNIFNTRRNLLGPKIIERRSYSGSLTEHNAIPYGFRPIQCPDIYGAVHIFDVGVNYYVTDTNLTRSSNGSQLELRISASADVNLNWGSSYRGADGNPLPATQMQTGQDYDFAFIRRAANWFLIP</sequence>
<protein>
    <recommendedName>
        <fullName evidence="3">Pectate lyase superfamily protein domain-containing protein</fullName>
    </recommendedName>
</protein>
<reference evidence="1 2" key="1">
    <citation type="submission" date="2016-08" db="EMBL/GenBank/DDBJ databases">
        <title>Draft genome of Amylibacter sp. strain 4G11.</title>
        <authorList>
            <person name="Wong S.-K."/>
            <person name="Hamasaki K."/>
            <person name="Yoshizawa S."/>
        </authorList>
    </citation>
    <scope>NUCLEOTIDE SEQUENCE [LARGE SCALE GENOMIC DNA]</scope>
    <source>
        <strain evidence="1 2">4G11</strain>
    </source>
</reference>
<evidence type="ECO:0000313" key="2">
    <source>
        <dbReference type="Proteomes" id="UP000231516"/>
    </source>
</evidence>
<dbReference type="RefSeq" id="WP_099593784.1">
    <property type="nucleotide sequence ID" value="NZ_MDGM01000012.1"/>
</dbReference>
<accession>A0A2G5K8E7</accession>
<keyword evidence="2" id="KW-1185">Reference proteome</keyword>
<evidence type="ECO:0000313" key="1">
    <source>
        <dbReference type="EMBL" id="PIB24964.1"/>
    </source>
</evidence>
<comment type="caution">
    <text evidence="1">The sequence shown here is derived from an EMBL/GenBank/DDBJ whole genome shotgun (WGS) entry which is preliminary data.</text>
</comment>